<dbReference type="Gene3D" id="3.50.50.60">
    <property type="entry name" value="FAD/NAD(P)-binding domain"/>
    <property type="match status" value="2"/>
</dbReference>
<evidence type="ECO:0000256" key="8">
    <source>
        <dbReference type="PIRSR" id="PIRSR000350-3"/>
    </source>
</evidence>
<dbReference type="PRINTS" id="PR00368">
    <property type="entry name" value="FADPNR"/>
</dbReference>
<keyword evidence="6" id="KW-0676">Redox-active center</keyword>
<proteinExistence type="inferred from homology"/>
<feature type="domain" description="FAD/NAD(P)-binding" evidence="10">
    <location>
        <begin position="13"/>
        <end position="322"/>
    </location>
</feature>
<keyword evidence="8" id="KW-0520">NAD</keyword>
<dbReference type="SUPFAM" id="SSF55424">
    <property type="entry name" value="FAD/NAD-linked reductases, dimerisation (C-terminal) domain"/>
    <property type="match status" value="1"/>
</dbReference>
<dbReference type="InterPro" id="IPR016156">
    <property type="entry name" value="FAD/NAD-linked_Rdtase_dimer_sf"/>
</dbReference>
<evidence type="ECO:0000256" key="7">
    <source>
        <dbReference type="PIRSR" id="PIRSR000350-2"/>
    </source>
</evidence>
<dbReference type="SUPFAM" id="SSF51905">
    <property type="entry name" value="FAD/NAD(P)-binding domain"/>
    <property type="match status" value="1"/>
</dbReference>
<evidence type="ECO:0000256" key="5">
    <source>
        <dbReference type="ARBA" id="ARBA00023157"/>
    </source>
</evidence>
<keyword evidence="3 8" id="KW-0274">FAD</keyword>
<dbReference type="OrthoDB" id="9764616at2"/>
<dbReference type="EMBL" id="CP016364">
    <property type="protein sequence ID" value="APG45633.1"/>
    <property type="molecule type" value="Genomic_DNA"/>
</dbReference>
<dbReference type="KEGG" id="php:PhaeoP97_00180"/>
<dbReference type="Pfam" id="PF07992">
    <property type="entry name" value="Pyr_redox_2"/>
    <property type="match status" value="1"/>
</dbReference>
<comment type="similarity">
    <text evidence="1">Belongs to the class-I pyridine nucleotide-disulfide oxidoreductase family.</text>
</comment>
<dbReference type="InterPro" id="IPR001100">
    <property type="entry name" value="Pyr_nuc-diS_OxRdtase"/>
</dbReference>
<feature type="binding site" evidence="8">
    <location>
        <begin position="179"/>
        <end position="186"/>
    </location>
    <ligand>
        <name>NAD(+)</name>
        <dbReference type="ChEBI" id="CHEBI:57540"/>
    </ligand>
</feature>
<keyword evidence="8" id="KW-0547">Nucleotide-binding</keyword>
<dbReference type="Gene3D" id="3.30.390.30">
    <property type="match status" value="1"/>
</dbReference>
<dbReference type="InterPro" id="IPR023753">
    <property type="entry name" value="FAD/NAD-binding_dom"/>
</dbReference>
<dbReference type="InterPro" id="IPR046952">
    <property type="entry name" value="GSHR/TRXR-like"/>
</dbReference>
<dbReference type="GO" id="GO:0006749">
    <property type="term" value="P:glutathione metabolic process"/>
    <property type="evidence" value="ECO:0007669"/>
    <property type="project" value="TreeGrafter"/>
</dbReference>
<feature type="active site" description="Proton acceptor" evidence="7">
    <location>
        <position position="432"/>
    </location>
</feature>
<dbReference type="PANTHER" id="PTHR42737:SF2">
    <property type="entry name" value="GLUTATHIONE REDUCTASE"/>
    <property type="match status" value="1"/>
</dbReference>
<evidence type="ECO:0000256" key="6">
    <source>
        <dbReference type="ARBA" id="ARBA00023284"/>
    </source>
</evidence>
<dbReference type="GO" id="GO:0004362">
    <property type="term" value="F:glutathione-disulfide reductase (NADPH) activity"/>
    <property type="evidence" value="ECO:0007669"/>
    <property type="project" value="TreeGrafter"/>
</dbReference>
<dbReference type="GO" id="GO:0005829">
    <property type="term" value="C:cytosol"/>
    <property type="evidence" value="ECO:0007669"/>
    <property type="project" value="TreeGrafter"/>
</dbReference>
<protein>
    <submittedName>
        <fullName evidence="11">Pyridine nucleotide-disulfide oxidoreductase</fullName>
    </submittedName>
</protein>
<evidence type="ECO:0000256" key="1">
    <source>
        <dbReference type="ARBA" id="ARBA00007532"/>
    </source>
</evidence>
<evidence type="ECO:0000313" key="11">
    <source>
        <dbReference type="EMBL" id="APG45633.1"/>
    </source>
</evidence>
<dbReference type="GO" id="GO:0034599">
    <property type="term" value="P:cellular response to oxidative stress"/>
    <property type="evidence" value="ECO:0007669"/>
    <property type="project" value="TreeGrafter"/>
</dbReference>
<keyword evidence="5" id="KW-1015">Disulfide bond</keyword>
<dbReference type="AlphaFoldDB" id="A0A1L3I0I1"/>
<feature type="binding site" evidence="8">
    <location>
        <position position="266"/>
    </location>
    <ligand>
        <name>NAD(+)</name>
        <dbReference type="ChEBI" id="CHEBI:57540"/>
    </ligand>
</feature>
<comment type="cofactor">
    <cofactor evidence="8">
        <name>FAD</name>
        <dbReference type="ChEBI" id="CHEBI:57692"/>
    </cofactor>
    <text evidence="8">Binds 1 FAD per subunit.</text>
</comment>
<dbReference type="GO" id="GO:0045454">
    <property type="term" value="P:cell redox homeostasis"/>
    <property type="evidence" value="ECO:0007669"/>
    <property type="project" value="InterPro"/>
</dbReference>
<evidence type="ECO:0000313" key="12">
    <source>
        <dbReference type="Proteomes" id="UP000183859"/>
    </source>
</evidence>
<gene>
    <name evidence="11" type="ORF">PhaeoP97_00180</name>
</gene>
<dbReference type="PRINTS" id="PR00411">
    <property type="entry name" value="PNDRDTASEI"/>
</dbReference>
<evidence type="ECO:0000256" key="2">
    <source>
        <dbReference type="ARBA" id="ARBA00022630"/>
    </source>
</evidence>
<name>A0A1L3I0I1_9RHOB</name>
<keyword evidence="12" id="KW-1185">Reference proteome</keyword>
<dbReference type="GO" id="GO:0050660">
    <property type="term" value="F:flavin adenine dinucleotide binding"/>
    <property type="evidence" value="ECO:0007669"/>
    <property type="project" value="InterPro"/>
</dbReference>
<organism evidence="11 12">
    <name type="scientific">Phaeobacter porticola</name>
    <dbReference type="NCBI Taxonomy" id="1844006"/>
    <lineage>
        <taxon>Bacteria</taxon>
        <taxon>Pseudomonadati</taxon>
        <taxon>Pseudomonadota</taxon>
        <taxon>Alphaproteobacteria</taxon>
        <taxon>Rhodobacterales</taxon>
        <taxon>Roseobacteraceae</taxon>
        <taxon>Phaeobacter</taxon>
    </lineage>
</organism>
<feature type="binding site" evidence="8">
    <location>
        <position position="307"/>
    </location>
    <ligand>
        <name>FAD</name>
        <dbReference type="ChEBI" id="CHEBI:57692"/>
    </ligand>
</feature>
<dbReference type="Proteomes" id="UP000183859">
    <property type="component" value="Chromosome"/>
</dbReference>
<evidence type="ECO:0000256" key="4">
    <source>
        <dbReference type="ARBA" id="ARBA00023002"/>
    </source>
</evidence>
<reference evidence="12" key="1">
    <citation type="submission" date="2016-07" db="EMBL/GenBank/DDBJ databases">
        <title>Phaeobacter portensis sp. nov., a tropodithietic acid producing bacterium isolated from a German harbor.</title>
        <authorList>
            <person name="Freese H.M."/>
            <person name="Bunk B."/>
            <person name="Breider S."/>
            <person name="Brinkhoff T."/>
        </authorList>
    </citation>
    <scope>NUCLEOTIDE SEQUENCE [LARGE SCALE GENOMIC DNA]</scope>
    <source>
        <strain evidence="12">P97</strain>
    </source>
</reference>
<feature type="disulfide bond" description="Redox-active" evidence="9">
    <location>
        <begin position="49"/>
        <end position="54"/>
    </location>
</feature>
<dbReference type="STRING" id="1844006.PhaeoP97_00180"/>
<evidence type="ECO:0000259" key="10">
    <source>
        <dbReference type="Pfam" id="PF07992"/>
    </source>
</evidence>
<accession>A0A1L3I0I1</accession>
<keyword evidence="2" id="KW-0285">Flavoprotein</keyword>
<dbReference type="RefSeq" id="WP_072503464.1">
    <property type="nucleotide sequence ID" value="NZ_CP016364.1"/>
</dbReference>
<evidence type="ECO:0000256" key="9">
    <source>
        <dbReference type="PIRSR" id="PIRSR000350-4"/>
    </source>
</evidence>
<sequence>MSHFTHHPAASHDLVVIGGGSGGLAAAKAAARLGASVVLIEQAELGGTCVNRGCTPKKLMWKAASHQQGLREMESVSLTDVPSFDFATLRRRSDAKIDKLNHHFEEELEQAGVRLLRGRAEVGEAGQIHAGGEVFQPGKLLLATGARPRMLDIPGGELAATSDDVFGWDDLPARLLIIGGGYIGCEFASIFAAFGSEVHLMTDGERLLDQFHAPAVDCVQAGLNKQGVNLGFGIKPTQIDFNGTMFKVSFDDGSIQYADRVIAAIGRIPNTDQLGPGLQGIKCVKSGALAIDTKFQTSIPGIYAIGDAADRLPLTPVATRDGACFAAQHFGDNADQIDLNLVATSAYTLPPISQVGRLEADHDDGETISNLSSDVLDDGTAAHSFFAAAFSDNVLNGVALINHAGPDMIAPFAALIASGATAEDIAAATGIHPSFGEETVGR</sequence>
<feature type="binding site" evidence="8">
    <location>
        <position position="58"/>
    </location>
    <ligand>
        <name>FAD</name>
        <dbReference type="ChEBI" id="CHEBI:57692"/>
    </ligand>
</feature>
<dbReference type="PANTHER" id="PTHR42737">
    <property type="entry name" value="GLUTATHIONE REDUCTASE"/>
    <property type="match status" value="1"/>
</dbReference>
<keyword evidence="4" id="KW-0560">Oxidoreductase</keyword>
<evidence type="ECO:0000256" key="3">
    <source>
        <dbReference type="ARBA" id="ARBA00022827"/>
    </source>
</evidence>
<dbReference type="PIRSF" id="PIRSF000350">
    <property type="entry name" value="Mercury_reductase_MerA"/>
    <property type="match status" value="1"/>
</dbReference>
<dbReference type="InterPro" id="IPR036188">
    <property type="entry name" value="FAD/NAD-bd_sf"/>
</dbReference>